<protein>
    <recommendedName>
        <fullName evidence="5">DUF3168 domain-containing protein</fullName>
    </recommendedName>
</protein>
<dbReference type="Proteomes" id="UP000532273">
    <property type="component" value="Unassembled WGS sequence"/>
</dbReference>
<evidence type="ECO:0000313" key="4">
    <source>
        <dbReference type="Proteomes" id="UP000642938"/>
    </source>
</evidence>
<reference evidence="1" key="4">
    <citation type="submission" date="2024-05" db="EMBL/GenBank/DDBJ databases">
        <authorList>
            <person name="Sun Q."/>
            <person name="Zhou Y."/>
        </authorList>
    </citation>
    <scope>NUCLEOTIDE SEQUENCE</scope>
    <source>
        <strain evidence="1">CGMCC 1.15287</strain>
    </source>
</reference>
<reference evidence="2 3" key="3">
    <citation type="submission" date="2020-08" db="EMBL/GenBank/DDBJ databases">
        <title>Genomic Encyclopedia of Type Strains, Phase IV (KMG-IV): sequencing the most valuable type-strain genomes for metagenomic binning, comparative biology and taxonomic classification.</title>
        <authorList>
            <person name="Goeker M."/>
        </authorList>
    </citation>
    <scope>NUCLEOTIDE SEQUENCE [LARGE SCALE GENOMIC DNA]</scope>
    <source>
        <strain evidence="2 3">DSM 100774</strain>
    </source>
</reference>
<dbReference type="EMBL" id="BMHZ01000002">
    <property type="protein sequence ID" value="GGH02830.1"/>
    <property type="molecule type" value="Genomic_DNA"/>
</dbReference>
<dbReference type="Proteomes" id="UP000642938">
    <property type="component" value="Unassembled WGS sequence"/>
</dbReference>
<dbReference type="RefSeq" id="WP_183759880.1">
    <property type="nucleotide sequence ID" value="NZ_BMHZ01000002.1"/>
</dbReference>
<evidence type="ECO:0008006" key="5">
    <source>
        <dbReference type="Google" id="ProtNLM"/>
    </source>
</evidence>
<evidence type="ECO:0000313" key="3">
    <source>
        <dbReference type="Proteomes" id="UP000532273"/>
    </source>
</evidence>
<organism evidence="2 3">
    <name type="scientific">Pedobacter zeae</name>
    <dbReference type="NCBI Taxonomy" id="1737356"/>
    <lineage>
        <taxon>Bacteria</taxon>
        <taxon>Pseudomonadati</taxon>
        <taxon>Bacteroidota</taxon>
        <taxon>Sphingobacteriia</taxon>
        <taxon>Sphingobacteriales</taxon>
        <taxon>Sphingobacteriaceae</taxon>
        <taxon>Pedobacter</taxon>
    </lineage>
</organism>
<name>A0A7W6K7J7_9SPHI</name>
<accession>A0A7W6K7J7</accession>
<reference evidence="1" key="1">
    <citation type="journal article" date="2014" name="Int. J. Syst. Evol. Microbiol.">
        <title>Complete genome of a new Firmicutes species belonging to the dominant human colonic microbiota ('Ruminococcus bicirculans') reveals two chromosomes and a selective capacity to utilize plant glucans.</title>
        <authorList>
            <consortium name="NISC Comparative Sequencing Program"/>
            <person name="Wegmann U."/>
            <person name="Louis P."/>
            <person name="Goesmann A."/>
            <person name="Henrissat B."/>
            <person name="Duncan S.H."/>
            <person name="Flint H.J."/>
        </authorList>
    </citation>
    <scope>NUCLEOTIDE SEQUENCE</scope>
    <source>
        <strain evidence="1">CGMCC 1.15287</strain>
    </source>
</reference>
<proteinExistence type="predicted"/>
<reference evidence="4" key="2">
    <citation type="journal article" date="2019" name="Int. J. Syst. Evol. Microbiol.">
        <title>The Global Catalogue of Microorganisms (GCM) 10K type strain sequencing project: providing services to taxonomists for standard genome sequencing and annotation.</title>
        <authorList>
            <consortium name="The Broad Institute Genomics Platform"/>
            <consortium name="The Broad Institute Genome Sequencing Center for Infectious Disease"/>
            <person name="Wu L."/>
            <person name="Ma J."/>
        </authorList>
    </citation>
    <scope>NUCLEOTIDE SEQUENCE [LARGE SCALE GENOMIC DNA]</scope>
    <source>
        <strain evidence="4">CGMCC 1.15287</strain>
    </source>
</reference>
<evidence type="ECO:0000313" key="1">
    <source>
        <dbReference type="EMBL" id="GGH02830.1"/>
    </source>
</evidence>
<sequence length="160" mass="18031">MTEAFLKLLELLMPSEVPTDPKLKEIYDQLKKIEWFDLDKDQLENYDVRPAVAFPCALIKIDIPGATDMGNKVQQCMYRIRIRLGFDYTGDTSAINNIEAIMAGMEYAYITQAVYQTLQGTILAGMGKLSRRSQVDEERGDGFKVMNLEFTMGAVDQSAA</sequence>
<comment type="caution">
    <text evidence="2">The sequence shown here is derived from an EMBL/GenBank/DDBJ whole genome shotgun (WGS) entry which is preliminary data.</text>
</comment>
<dbReference type="EMBL" id="JACIEF010000001">
    <property type="protein sequence ID" value="MBB4106631.1"/>
    <property type="molecule type" value="Genomic_DNA"/>
</dbReference>
<keyword evidence="4" id="KW-1185">Reference proteome</keyword>
<dbReference type="AlphaFoldDB" id="A0A7W6K7J7"/>
<gene>
    <name evidence="1" type="ORF">GCM10007422_17510</name>
    <name evidence="2" type="ORF">GGQ60_000591</name>
</gene>
<evidence type="ECO:0000313" key="2">
    <source>
        <dbReference type="EMBL" id="MBB4106631.1"/>
    </source>
</evidence>